<evidence type="ECO:0000256" key="3">
    <source>
        <dbReference type="ARBA" id="ARBA00022729"/>
    </source>
</evidence>
<evidence type="ECO:0000256" key="2">
    <source>
        <dbReference type="ARBA" id="ARBA00007639"/>
    </source>
</evidence>
<evidence type="ECO:0000259" key="5">
    <source>
        <dbReference type="Pfam" id="PF13407"/>
    </source>
</evidence>
<comment type="similarity">
    <text evidence="2">Belongs to the bacterial solute-binding protein 2 family.</text>
</comment>
<gene>
    <name evidence="6" type="ORF">OSH07_12255</name>
</gene>
<reference evidence="6" key="1">
    <citation type="submission" date="2022-11" db="EMBL/GenBank/DDBJ databases">
        <title>Biodiversity and phylogenetic relationships of bacteria.</title>
        <authorList>
            <person name="Machado R.A.R."/>
            <person name="Bhat A."/>
            <person name="Loulou A."/>
            <person name="Kallel S."/>
        </authorList>
    </citation>
    <scope>NUCLEOTIDE SEQUENCE</scope>
    <source>
        <strain evidence="6">K-TC2</strain>
    </source>
</reference>
<evidence type="ECO:0000256" key="1">
    <source>
        <dbReference type="ARBA" id="ARBA00004196"/>
    </source>
</evidence>
<dbReference type="InterPro" id="IPR025997">
    <property type="entry name" value="SBP_2_dom"/>
</dbReference>
<proteinExistence type="inferred from homology"/>
<dbReference type="SUPFAM" id="SSF53822">
    <property type="entry name" value="Periplasmic binding protein-like I"/>
    <property type="match status" value="1"/>
</dbReference>
<dbReference type="Proteomes" id="UP001144805">
    <property type="component" value="Unassembled WGS sequence"/>
</dbReference>
<comment type="subcellular location">
    <subcellularLocation>
        <location evidence="1">Cell envelope</location>
    </subcellularLocation>
</comment>
<dbReference type="Pfam" id="PF13407">
    <property type="entry name" value="Peripla_BP_4"/>
    <property type="match status" value="1"/>
</dbReference>
<keyword evidence="7" id="KW-1185">Reference proteome</keyword>
<dbReference type="InterPro" id="IPR028082">
    <property type="entry name" value="Peripla_BP_I"/>
</dbReference>
<feature type="domain" description="Periplasmic binding protein" evidence="5">
    <location>
        <begin position="31"/>
        <end position="284"/>
    </location>
</feature>
<sequence length="311" mass="31538">MARVLVAAGLAATALSALPGAASAKPISSILFVNPLPQYPAWRLIGDCLAAKAKELGIPETEAGPTDGTLNTTQMFTQIQQGIANNAGAIITFPASDGFVPILQQAKAADIMVGTLYGAAGTEAASDVNVGANFTTVGEIFAASIAEREGPQNVGLMIQGPSGPGKAFLDGFTAAAEKSGNVKVIAVVSTNDDASKALDQANALLTAHPEINVIASHMGSATQGAVSAIKQRDLVGKVVMVANGAAGGGKEGLTDGTVHRLMMQDLCNAGGQVVDGLVRQSKGEGVPKQVDVGVRMFGAEGIEDYIAKGWQ</sequence>
<evidence type="ECO:0000313" key="7">
    <source>
        <dbReference type="Proteomes" id="UP001144805"/>
    </source>
</evidence>
<feature type="chain" id="PRO_5040965096" evidence="4">
    <location>
        <begin position="25"/>
        <end position="311"/>
    </location>
</feature>
<dbReference type="GO" id="GO:0030313">
    <property type="term" value="C:cell envelope"/>
    <property type="evidence" value="ECO:0007669"/>
    <property type="project" value="UniProtKB-SubCell"/>
</dbReference>
<dbReference type="CDD" id="cd01536">
    <property type="entry name" value="PBP1_ABC_sugar_binding-like"/>
    <property type="match status" value="1"/>
</dbReference>
<evidence type="ECO:0000256" key="4">
    <source>
        <dbReference type="SAM" id="SignalP"/>
    </source>
</evidence>
<comment type="caution">
    <text evidence="6">The sequence shown here is derived from an EMBL/GenBank/DDBJ whole genome shotgun (WGS) entry which is preliminary data.</text>
</comment>
<keyword evidence="3 4" id="KW-0732">Signal</keyword>
<dbReference type="GO" id="GO:0030246">
    <property type="term" value="F:carbohydrate binding"/>
    <property type="evidence" value="ECO:0007669"/>
    <property type="project" value="UniProtKB-ARBA"/>
</dbReference>
<protein>
    <submittedName>
        <fullName evidence="6">Sugar ABC transporter substrate-binding protein</fullName>
    </submittedName>
</protein>
<organism evidence="6 7">
    <name type="scientific">Kaistia nematophila</name>
    <dbReference type="NCBI Taxonomy" id="2994654"/>
    <lineage>
        <taxon>Bacteria</taxon>
        <taxon>Pseudomonadati</taxon>
        <taxon>Pseudomonadota</taxon>
        <taxon>Alphaproteobacteria</taxon>
        <taxon>Hyphomicrobiales</taxon>
        <taxon>Kaistiaceae</taxon>
        <taxon>Kaistia</taxon>
    </lineage>
</organism>
<dbReference type="EMBL" id="JAPKNK010000004">
    <property type="protein sequence ID" value="MCX5569970.1"/>
    <property type="molecule type" value="Genomic_DNA"/>
</dbReference>
<accession>A0A9X3E1Q5</accession>
<name>A0A9X3E1Q5_9HYPH</name>
<dbReference type="PANTHER" id="PTHR46847">
    <property type="entry name" value="D-ALLOSE-BINDING PERIPLASMIC PROTEIN-RELATED"/>
    <property type="match status" value="1"/>
</dbReference>
<dbReference type="RefSeq" id="WP_266338937.1">
    <property type="nucleotide sequence ID" value="NZ_JAPKNK010000004.1"/>
</dbReference>
<dbReference type="AlphaFoldDB" id="A0A9X3E1Q5"/>
<feature type="signal peptide" evidence="4">
    <location>
        <begin position="1"/>
        <end position="24"/>
    </location>
</feature>
<dbReference type="Gene3D" id="3.40.50.2300">
    <property type="match status" value="2"/>
</dbReference>
<dbReference type="PANTHER" id="PTHR46847:SF1">
    <property type="entry name" value="D-ALLOSE-BINDING PERIPLASMIC PROTEIN-RELATED"/>
    <property type="match status" value="1"/>
</dbReference>
<evidence type="ECO:0000313" key="6">
    <source>
        <dbReference type="EMBL" id="MCX5569970.1"/>
    </source>
</evidence>